<dbReference type="PANTHER" id="PTHR47199:SF2">
    <property type="entry name" value="PHOTOSYSTEM II STABILITY_ASSEMBLY FACTOR HCF136, CHLOROPLASTIC"/>
    <property type="match status" value="1"/>
</dbReference>
<name>A0A365XYW0_9BACT</name>
<reference evidence="1 2" key="1">
    <citation type="submission" date="2018-05" db="EMBL/GenBank/DDBJ databases">
        <title>Chitinophaga sp. K3CV102501T nov., isolated from isolated from a monsoon evergreen broad-leaved forest soil.</title>
        <authorList>
            <person name="Lv Y."/>
        </authorList>
    </citation>
    <scope>NUCLEOTIDE SEQUENCE [LARGE SCALE GENOMIC DNA]</scope>
    <source>
        <strain evidence="1 2">GDMCC 1.1325</strain>
    </source>
</reference>
<organism evidence="1 2">
    <name type="scientific">Chitinophaga flava</name>
    <dbReference type="NCBI Taxonomy" id="2259036"/>
    <lineage>
        <taxon>Bacteria</taxon>
        <taxon>Pseudomonadati</taxon>
        <taxon>Bacteroidota</taxon>
        <taxon>Chitinophagia</taxon>
        <taxon>Chitinophagales</taxon>
        <taxon>Chitinophagaceae</taxon>
        <taxon>Chitinophaga</taxon>
    </lineage>
</organism>
<comment type="caution">
    <text evidence="1">The sequence shown here is derived from an EMBL/GenBank/DDBJ whole genome shotgun (WGS) entry which is preliminary data.</text>
</comment>
<dbReference type="InterPro" id="IPR015943">
    <property type="entry name" value="WD40/YVTN_repeat-like_dom_sf"/>
</dbReference>
<dbReference type="Gene3D" id="2.130.10.10">
    <property type="entry name" value="YVTN repeat-like/Quinoprotein amine dehydrogenase"/>
    <property type="match status" value="2"/>
</dbReference>
<keyword evidence="2" id="KW-1185">Reference proteome</keyword>
<gene>
    <name evidence="1" type="ORF">DF182_02685</name>
</gene>
<accession>A0A365XYW0</accession>
<protein>
    <submittedName>
        <fullName evidence="1">Oxidoreductase</fullName>
    </submittedName>
</protein>
<dbReference type="AlphaFoldDB" id="A0A365XYW0"/>
<proteinExistence type="predicted"/>
<evidence type="ECO:0000313" key="1">
    <source>
        <dbReference type="EMBL" id="RBL91537.1"/>
    </source>
</evidence>
<dbReference type="PANTHER" id="PTHR47199">
    <property type="entry name" value="PHOTOSYSTEM II STABILITY/ASSEMBLY FACTOR HCF136, CHLOROPLASTIC"/>
    <property type="match status" value="1"/>
</dbReference>
<dbReference type="EMBL" id="QFFJ01000001">
    <property type="protein sequence ID" value="RBL91537.1"/>
    <property type="molecule type" value="Genomic_DNA"/>
</dbReference>
<dbReference type="SUPFAM" id="SSF110296">
    <property type="entry name" value="Oligoxyloglucan reducing end-specific cellobiohydrolase"/>
    <property type="match status" value="1"/>
</dbReference>
<evidence type="ECO:0000313" key="2">
    <source>
        <dbReference type="Proteomes" id="UP000253410"/>
    </source>
</evidence>
<sequence>MFLYAGGLQLLRAQQTNGAYHIQIITNNPPIKSIRGLSVVDDNVVWVSGTGGMVGRSINGGDSWEWHQVKGCDSCDWRSLYAFNDRKALVLNAGEPAHLFLTEDGGQSWQQVYFNATPGIFFDAMTFYNEKEGIAIGDPLQQHFTLLRTHDGGKTWQLDPPSISPEAITGEAIFAASGTSLIATRDNRCFATGGTVARLHKAGKKWESLPIPIIQGQASTGVFSIAFLNARRGIAVGGDYKNDTLRANNCLLTSDGGHTWTAPHTAPGGYKSCVTYITPQLLITTGTSGTDISVNSGMDWKKIGEGFNCAAKARNGKRVFLAGKTIGRLEITPSRHK</sequence>
<dbReference type="Proteomes" id="UP000253410">
    <property type="component" value="Unassembled WGS sequence"/>
</dbReference>